<name>A0ABX8RF36_NOCIO</name>
<keyword evidence="3" id="KW-0378">Hydrolase</keyword>
<feature type="compositionally biased region" description="Basic residues" evidence="1">
    <location>
        <begin position="1"/>
        <end position="10"/>
    </location>
</feature>
<dbReference type="Pfam" id="PF13472">
    <property type="entry name" value="Lipase_GDSL_2"/>
    <property type="match status" value="1"/>
</dbReference>
<dbReference type="EMBL" id="CP078145">
    <property type="protein sequence ID" value="QXN88210.1"/>
    <property type="molecule type" value="Genomic_DNA"/>
</dbReference>
<keyword evidence="4" id="KW-1185">Reference proteome</keyword>
<feature type="region of interest" description="Disordered" evidence="1">
    <location>
        <begin position="1"/>
        <end position="20"/>
    </location>
</feature>
<organism evidence="3 4">
    <name type="scientific">Nocardia iowensis</name>
    <dbReference type="NCBI Taxonomy" id="204891"/>
    <lineage>
        <taxon>Bacteria</taxon>
        <taxon>Bacillati</taxon>
        <taxon>Actinomycetota</taxon>
        <taxon>Actinomycetes</taxon>
        <taxon>Mycobacteriales</taxon>
        <taxon>Nocardiaceae</taxon>
        <taxon>Nocardia</taxon>
    </lineage>
</organism>
<dbReference type="PANTHER" id="PTHR43784:SF2">
    <property type="entry name" value="GDSL-LIKE LIPASE_ACYLHYDROLASE, PUTATIVE (AFU_ORTHOLOGUE AFUA_2G00820)-RELATED"/>
    <property type="match status" value="1"/>
</dbReference>
<gene>
    <name evidence="3" type="ORF">KV110_21610</name>
</gene>
<dbReference type="CDD" id="cd01832">
    <property type="entry name" value="SGNH_hydrolase_like_1"/>
    <property type="match status" value="1"/>
</dbReference>
<evidence type="ECO:0000313" key="4">
    <source>
        <dbReference type="Proteomes" id="UP000694257"/>
    </source>
</evidence>
<proteinExistence type="predicted"/>
<dbReference type="Proteomes" id="UP000694257">
    <property type="component" value="Chromosome"/>
</dbReference>
<accession>A0ABX8RF36</accession>
<dbReference type="PANTHER" id="PTHR43784">
    <property type="entry name" value="GDSL-LIKE LIPASE/ACYLHYDROLASE, PUTATIVE (AFU_ORTHOLOGUE AFUA_2G00820)-RELATED"/>
    <property type="match status" value="1"/>
</dbReference>
<evidence type="ECO:0000313" key="3">
    <source>
        <dbReference type="EMBL" id="QXN88210.1"/>
    </source>
</evidence>
<evidence type="ECO:0000259" key="2">
    <source>
        <dbReference type="Pfam" id="PF13472"/>
    </source>
</evidence>
<reference evidence="3 4" key="1">
    <citation type="submission" date="2021-07" db="EMBL/GenBank/DDBJ databases">
        <title>Whole Genome Sequence of Nocardia Iowensis.</title>
        <authorList>
            <person name="Lamm A."/>
            <person name="Collins-Fairclough A.M."/>
            <person name="Bunk B."/>
            <person name="Sproer C."/>
        </authorList>
    </citation>
    <scope>NUCLEOTIDE SEQUENCE [LARGE SCALE GENOMIC DNA]</scope>
    <source>
        <strain evidence="3 4">NRRL 5646</strain>
    </source>
</reference>
<dbReference type="InterPro" id="IPR053140">
    <property type="entry name" value="GDSL_Rv0518-like"/>
</dbReference>
<sequence length="275" mass="29506">MKRKAARPRGSRPTQEPDVQPTLVRRFVALGDSQTEGIGDPDGNGGYRGWADRFAALLGAANPGLEYANLAVRGRRAAQVRAEQLEPALAMEPDLVSVLAGMNDIIRPSFDRAALLADVEAMFATLTASGADVVTFTFPDIGAVAPFARPFSARVRTLNADLRELAARHGVTLLDFEPVAAATHPAAWDEDRLHLSPIGHDIVARALAAALAVPGSDDTWREPLPPVDRSFAGTLATEFRWATRYLAPWIGRRLRGASSGTGHEPKRPVLLPVVA</sequence>
<evidence type="ECO:0000256" key="1">
    <source>
        <dbReference type="SAM" id="MobiDB-lite"/>
    </source>
</evidence>
<dbReference type="GO" id="GO:0016787">
    <property type="term" value="F:hydrolase activity"/>
    <property type="evidence" value="ECO:0007669"/>
    <property type="project" value="UniProtKB-KW"/>
</dbReference>
<dbReference type="InterPro" id="IPR013830">
    <property type="entry name" value="SGNH_hydro"/>
</dbReference>
<protein>
    <submittedName>
        <fullName evidence="3">SGNH/GDSL hydrolase family protein</fullName>
    </submittedName>
</protein>
<feature type="domain" description="SGNH hydrolase-type esterase" evidence="2">
    <location>
        <begin position="29"/>
        <end position="202"/>
    </location>
</feature>